<evidence type="ECO:0000313" key="6">
    <source>
        <dbReference type="EMBL" id="TRM64608.1"/>
    </source>
</evidence>
<accession>A0A550CIH9</accession>
<evidence type="ECO:0000259" key="5">
    <source>
        <dbReference type="Pfam" id="PF10033"/>
    </source>
</evidence>
<dbReference type="AlphaFoldDB" id="A0A550CIH9"/>
<feature type="compositionally biased region" description="Gly residues" evidence="4">
    <location>
        <begin position="530"/>
        <end position="559"/>
    </location>
</feature>
<evidence type="ECO:0000256" key="4">
    <source>
        <dbReference type="SAM" id="MobiDB-lite"/>
    </source>
</evidence>
<evidence type="ECO:0000313" key="7">
    <source>
        <dbReference type="Proteomes" id="UP000320762"/>
    </source>
</evidence>
<dbReference type="GO" id="GO:0034497">
    <property type="term" value="P:protein localization to phagophore assembly site"/>
    <property type="evidence" value="ECO:0007669"/>
    <property type="project" value="TreeGrafter"/>
</dbReference>
<feature type="compositionally biased region" description="Low complexity" evidence="4">
    <location>
        <begin position="450"/>
        <end position="466"/>
    </location>
</feature>
<name>A0A550CIH9_9AGAR</name>
<dbReference type="EMBL" id="VDMD01000007">
    <property type="protein sequence ID" value="TRM64608.1"/>
    <property type="molecule type" value="Genomic_DNA"/>
</dbReference>
<feature type="compositionally biased region" description="Low complexity" evidence="4">
    <location>
        <begin position="315"/>
        <end position="330"/>
    </location>
</feature>
<dbReference type="InterPro" id="IPR040182">
    <property type="entry name" value="ATG13"/>
</dbReference>
<feature type="region of interest" description="Disordered" evidence="4">
    <location>
        <begin position="253"/>
        <end position="781"/>
    </location>
</feature>
<dbReference type="Pfam" id="PF10033">
    <property type="entry name" value="ATG13"/>
    <property type="match status" value="1"/>
</dbReference>
<dbReference type="InterPro" id="IPR036570">
    <property type="entry name" value="HORMA_dom_sf"/>
</dbReference>
<dbReference type="GO" id="GO:0034727">
    <property type="term" value="P:piecemeal microautophagy of the nucleus"/>
    <property type="evidence" value="ECO:0007669"/>
    <property type="project" value="TreeGrafter"/>
</dbReference>
<feature type="compositionally biased region" description="Polar residues" evidence="4">
    <location>
        <begin position="412"/>
        <end position="428"/>
    </location>
</feature>
<feature type="compositionally biased region" description="Gly residues" evidence="4">
    <location>
        <begin position="763"/>
        <end position="781"/>
    </location>
</feature>
<feature type="compositionally biased region" description="Gly residues" evidence="4">
    <location>
        <begin position="395"/>
        <end position="408"/>
    </location>
</feature>
<dbReference type="GO" id="GO:0000407">
    <property type="term" value="C:phagophore assembly site"/>
    <property type="evidence" value="ECO:0007669"/>
    <property type="project" value="TreeGrafter"/>
</dbReference>
<gene>
    <name evidence="6" type="ORF">BD626DRAFT_568331</name>
</gene>
<evidence type="ECO:0000256" key="2">
    <source>
        <dbReference type="ARBA" id="ARBA00023006"/>
    </source>
</evidence>
<feature type="compositionally biased region" description="Basic and acidic residues" evidence="4">
    <location>
        <begin position="342"/>
        <end position="352"/>
    </location>
</feature>
<reference evidence="6 7" key="1">
    <citation type="journal article" date="2019" name="New Phytol.">
        <title>Comparative genomics reveals unique wood-decay strategies and fruiting body development in the Schizophyllaceae.</title>
        <authorList>
            <person name="Almasi E."/>
            <person name="Sahu N."/>
            <person name="Krizsan K."/>
            <person name="Balint B."/>
            <person name="Kovacs G.M."/>
            <person name="Kiss B."/>
            <person name="Cseklye J."/>
            <person name="Drula E."/>
            <person name="Henrissat B."/>
            <person name="Nagy I."/>
            <person name="Chovatia M."/>
            <person name="Adam C."/>
            <person name="LaButti K."/>
            <person name="Lipzen A."/>
            <person name="Riley R."/>
            <person name="Grigoriev I.V."/>
            <person name="Nagy L.G."/>
        </authorList>
    </citation>
    <scope>NUCLEOTIDE SEQUENCE [LARGE SCALE GENOMIC DNA]</scope>
    <source>
        <strain evidence="6 7">NL-1724</strain>
    </source>
</reference>
<feature type="compositionally biased region" description="Low complexity" evidence="4">
    <location>
        <begin position="726"/>
        <end position="739"/>
    </location>
</feature>
<dbReference type="PANTHER" id="PTHR13430:SF4">
    <property type="entry name" value="AUTOPHAGY-RELATED PROTEIN 13"/>
    <property type="match status" value="1"/>
</dbReference>
<keyword evidence="7" id="KW-1185">Reference proteome</keyword>
<dbReference type="OrthoDB" id="70161at2759"/>
<evidence type="ECO:0000256" key="3">
    <source>
        <dbReference type="RuleBase" id="RU361214"/>
    </source>
</evidence>
<organism evidence="6 7">
    <name type="scientific">Schizophyllum amplum</name>
    <dbReference type="NCBI Taxonomy" id="97359"/>
    <lineage>
        <taxon>Eukaryota</taxon>
        <taxon>Fungi</taxon>
        <taxon>Dikarya</taxon>
        <taxon>Basidiomycota</taxon>
        <taxon>Agaricomycotina</taxon>
        <taxon>Agaricomycetes</taxon>
        <taxon>Agaricomycetidae</taxon>
        <taxon>Agaricales</taxon>
        <taxon>Schizophyllaceae</taxon>
        <taxon>Schizophyllum</taxon>
    </lineage>
</organism>
<dbReference type="GO" id="GO:0000423">
    <property type="term" value="P:mitophagy"/>
    <property type="evidence" value="ECO:0007669"/>
    <property type="project" value="TreeGrafter"/>
</dbReference>
<dbReference type="GO" id="GO:1990316">
    <property type="term" value="C:Atg1/ULK1 kinase complex"/>
    <property type="evidence" value="ECO:0007669"/>
    <property type="project" value="InterPro"/>
</dbReference>
<comment type="similarity">
    <text evidence="1 3">Belongs to the ATG13 family. Fungi subfamily.</text>
</comment>
<dbReference type="STRING" id="97359.A0A550CIH9"/>
<dbReference type="Gene3D" id="3.30.900.10">
    <property type="entry name" value="HORMA domain"/>
    <property type="match status" value="1"/>
</dbReference>
<feature type="compositionally biased region" description="Basic and acidic residues" evidence="4">
    <location>
        <begin position="629"/>
        <end position="663"/>
    </location>
</feature>
<sequence length="781" mass="80897">MSNEQQKTDQIAAHLYTKLAHVVNHGRATDSRAGKTDKWFNLELPDSEVLSREDRERYKAVSIPPHPPPLELQVLLSVPPAPNQALVYAAADAPRLRVEPAPRAVVLESWALTFISRGELDPDLPAATTYKHGISLFRSVFSLLRLLPVWRLCKRLRRRGNGLGIQLRVKPPGAEAPGMSASGAWDGIMGLHMPPSPGSAPLPTSTHTFAPIPHAAGLFSLSVNYLSAPDFSLESLESLLSSRFLSEGPDFVPTLRKNQQRDSVVGSSGSLALGSTRAPLARSPPRDIPLSGRSPPHTSSPLARSPPRQSVPLPRSRTSSLASGSASVRSHALDPPSLASRLRRESSTRRTAPEPSIITRGATAPGPDLPSSPMNIASPARPSINPFKTGTVSGSLGGVAGSLGGVAGSLGNSPGLSSRRQQAPSSTKPFPPAQFPPSPSASTRGPPSPSLRGPSSPLPSPSLRAAPSPPGSRPASPLERERRTSELGAPDARPVATRKRYSSSFGHRYEAAGSVGSGRGVGIPSSFGSGRPGSMGSGQPGSAGSGPGRPGSMGSGPGRPGSYSSGPGASRPGSVGSAAQVPGPSQAPALPAPGSSFLSTATDDDDISAFVQDIDRRKPLHARRPPARSPDEPQGDDRERRPVPSERRPLGEERTLTPRDVGRAARPPAQPAPSQPPDDAPALAQSPPGRVLATEDEVDARLRAMNDQFMESMRGLGGRGRGTGGSRAASAGGSGAASRLADEGGTGSQGSEEVIGRLELEGQGEGGSGGALGFRRGGARR</sequence>
<feature type="compositionally biased region" description="Low complexity" evidence="4">
    <location>
        <begin position="263"/>
        <end position="275"/>
    </location>
</feature>
<proteinExistence type="inferred from homology"/>
<feature type="compositionally biased region" description="Pro residues" evidence="4">
    <location>
        <begin position="668"/>
        <end position="679"/>
    </location>
</feature>
<feature type="compositionally biased region" description="Gly residues" evidence="4">
    <location>
        <begin position="715"/>
        <end position="725"/>
    </location>
</feature>
<feature type="compositionally biased region" description="Low complexity" evidence="4">
    <location>
        <begin position="560"/>
        <end position="579"/>
    </location>
</feature>
<dbReference type="PANTHER" id="PTHR13430">
    <property type="match status" value="1"/>
</dbReference>
<dbReference type="InterPro" id="IPR018731">
    <property type="entry name" value="Atg13_N"/>
</dbReference>
<dbReference type="GO" id="GO:0005829">
    <property type="term" value="C:cytosol"/>
    <property type="evidence" value="ECO:0007669"/>
    <property type="project" value="TreeGrafter"/>
</dbReference>
<evidence type="ECO:0000256" key="1">
    <source>
        <dbReference type="ARBA" id="ARBA00005246"/>
    </source>
</evidence>
<keyword evidence="2 3" id="KW-0072">Autophagy</keyword>
<dbReference type="Proteomes" id="UP000320762">
    <property type="component" value="Unassembled WGS sequence"/>
</dbReference>
<protein>
    <recommendedName>
        <fullName evidence="3">Autophagy-related protein 13</fullName>
    </recommendedName>
</protein>
<feature type="compositionally biased region" description="Pro residues" evidence="4">
    <location>
        <begin position="429"/>
        <end position="439"/>
    </location>
</feature>
<comment type="caution">
    <text evidence="6">The sequence shown here is derived from an EMBL/GenBank/DDBJ whole genome shotgun (WGS) entry which is preliminary data.</text>
</comment>
<feature type="domain" description="Autophagy-related protein 13 N-terminal" evidence="5">
    <location>
        <begin position="14"/>
        <end position="231"/>
    </location>
</feature>